<gene>
    <name evidence="1" type="ORF">ABZ508_26655</name>
</gene>
<sequence>MPAFTLIAADDPMPQALAEAEARIRAGILADYLTARSRRDHTAALLAEKLAEQVDSCTPDGPRLLDELYGASLGDVA</sequence>
<organism evidence="1 2">
    <name type="scientific">Streptomyces lavendulocolor</name>
    <dbReference type="NCBI Taxonomy" id="67316"/>
    <lineage>
        <taxon>Bacteria</taxon>
        <taxon>Bacillati</taxon>
        <taxon>Actinomycetota</taxon>
        <taxon>Actinomycetes</taxon>
        <taxon>Kitasatosporales</taxon>
        <taxon>Streptomycetaceae</taxon>
        <taxon>Streptomyces</taxon>
    </lineage>
</organism>
<dbReference type="EMBL" id="JBEXZR010000029">
    <property type="protein sequence ID" value="MEU0710948.1"/>
    <property type="molecule type" value="Genomic_DNA"/>
</dbReference>
<dbReference type="Proteomes" id="UP001550378">
    <property type="component" value="Unassembled WGS sequence"/>
</dbReference>
<protein>
    <submittedName>
        <fullName evidence="1">Uncharacterized protein</fullName>
    </submittedName>
</protein>
<evidence type="ECO:0000313" key="1">
    <source>
        <dbReference type="EMBL" id="MEU0710948.1"/>
    </source>
</evidence>
<comment type="caution">
    <text evidence="1">The sequence shown here is derived from an EMBL/GenBank/DDBJ whole genome shotgun (WGS) entry which is preliminary data.</text>
</comment>
<evidence type="ECO:0000313" key="2">
    <source>
        <dbReference type="Proteomes" id="UP001550378"/>
    </source>
</evidence>
<name>A0ABV2WC75_9ACTN</name>
<proteinExistence type="predicted"/>
<reference evidence="1 2" key="1">
    <citation type="submission" date="2024-06" db="EMBL/GenBank/DDBJ databases">
        <title>The Natural Products Discovery Center: Release of the First 8490 Sequenced Strains for Exploring Actinobacteria Biosynthetic Diversity.</title>
        <authorList>
            <person name="Kalkreuter E."/>
            <person name="Kautsar S.A."/>
            <person name="Yang D."/>
            <person name="Bader C.D."/>
            <person name="Teijaro C.N."/>
            <person name="Fluegel L."/>
            <person name="Davis C.M."/>
            <person name="Simpson J.R."/>
            <person name="Lauterbach L."/>
            <person name="Steele A.D."/>
            <person name="Gui C."/>
            <person name="Meng S."/>
            <person name="Li G."/>
            <person name="Viehrig K."/>
            <person name="Ye F."/>
            <person name="Su P."/>
            <person name="Kiefer A.F."/>
            <person name="Nichols A."/>
            <person name="Cepeda A.J."/>
            <person name="Yan W."/>
            <person name="Fan B."/>
            <person name="Jiang Y."/>
            <person name="Adhikari A."/>
            <person name="Zheng C.-J."/>
            <person name="Schuster L."/>
            <person name="Cowan T.M."/>
            <person name="Smanski M.J."/>
            <person name="Chevrette M.G."/>
            <person name="De Carvalho L.P.S."/>
            <person name="Shen B."/>
        </authorList>
    </citation>
    <scope>NUCLEOTIDE SEQUENCE [LARGE SCALE GENOMIC DNA]</scope>
    <source>
        <strain evidence="1 2">NPDC006337</strain>
    </source>
</reference>
<dbReference type="RefSeq" id="WP_359658838.1">
    <property type="nucleotide sequence ID" value="NZ_JBEXZP010000413.1"/>
</dbReference>
<keyword evidence="2" id="KW-1185">Reference proteome</keyword>
<accession>A0ABV2WC75</accession>